<reference evidence="3" key="1">
    <citation type="journal article" date="2021" name="Nat. Commun.">
        <title>Genetic determinants of endophytism in the Arabidopsis root mycobiome.</title>
        <authorList>
            <person name="Mesny F."/>
            <person name="Miyauchi S."/>
            <person name="Thiergart T."/>
            <person name="Pickel B."/>
            <person name="Atanasova L."/>
            <person name="Karlsson M."/>
            <person name="Huettel B."/>
            <person name="Barry K.W."/>
            <person name="Haridas S."/>
            <person name="Chen C."/>
            <person name="Bauer D."/>
            <person name="Andreopoulos W."/>
            <person name="Pangilinan J."/>
            <person name="LaButti K."/>
            <person name="Riley R."/>
            <person name="Lipzen A."/>
            <person name="Clum A."/>
            <person name="Drula E."/>
            <person name="Henrissat B."/>
            <person name="Kohler A."/>
            <person name="Grigoriev I.V."/>
            <person name="Martin F.M."/>
            <person name="Hacquard S."/>
        </authorList>
    </citation>
    <scope>NUCLEOTIDE SEQUENCE</scope>
    <source>
        <strain evidence="3">MPI-CAGE-AT-0147</strain>
    </source>
</reference>
<feature type="compositionally biased region" description="Polar residues" evidence="2">
    <location>
        <begin position="131"/>
        <end position="152"/>
    </location>
</feature>
<feature type="coiled-coil region" evidence="1">
    <location>
        <begin position="200"/>
        <end position="234"/>
    </location>
</feature>
<feature type="region of interest" description="Disordered" evidence="2">
    <location>
        <begin position="131"/>
        <end position="157"/>
    </location>
</feature>
<keyword evidence="4" id="KW-1185">Reference proteome</keyword>
<keyword evidence="1" id="KW-0175">Coiled coil</keyword>
<dbReference type="Proteomes" id="UP000738349">
    <property type="component" value="Unassembled WGS sequence"/>
</dbReference>
<comment type="caution">
    <text evidence="3">The sequence shown here is derived from an EMBL/GenBank/DDBJ whole genome shotgun (WGS) entry which is preliminary data.</text>
</comment>
<organism evidence="3 4">
    <name type="scientific">Dactylonectria macrodidyma</name>
    <dbReference type="NCBI Taxonomy" id="307937"/>
    <lineage>
        <taxon>Eukaryota</taxon>
        <taxon>Fungi</taxon>
        <taxon>Dikarya</taxon>
        <taxon>Ascomycota</taxon>
        <taxon>Pezizomycotina</taxon>
        <taxon>Sordariomycetes</taxon>
        <taxon>Hypocreomycetidae</taxon>
        <taxon>Hypocreales</taxon>
        <taxon>Nectriaceae</taxon>
        <taxon>Dactylonectria</taxon>
    </lineage>
</organism>
<evidence type="ECO:0008006" key="5">
    <source>
        <dbReference type="Google" id="ProtNLM"/>
    </source>
</evidence>
<feature type="compositionally biased region" description="Basic and acidic residues" evidence="2">
    <location>
        <begin position="330"/>
        <end position="342"/>
    </location>
</feature>
<dbReference type="AlphaFoldDB" id="A0A9P9E867"/>
<feature type="compositionally biased region" description="Polar residues" evidence="2">
    <location>
        <begin position="293"/>
        <end position="307"/>
    </location>
</feature>
<name>A0A9P9E867_9HYPO</name>
<dbReference type="EMBL" id="JAGMUV010000015">
    <property type="protein sequence ID" value="KAH7133635.1"/>
    <property type="molecule type" value="Genomic_DNA"/>
</dbReference>
<protein>
    <recommendedName>
        <fullName evidence="5">Mis18 domain-containing protein</fullName>
    </recommendedName>
</protein>
<evidence type="ECO:0000256" key="2">
    <source>
        <dbReference type="SAM" id="MobiDB-lite"/>
    </source>
</evidence>
<evidence type="ECO:0000256" key="1">
    <source>
        <dbReference type="SAM" id="Coils"/>
    </source>
</evidence>
<gene>
    <name evidence="3" type="ORF">EDB81DRAFT_887451</name>
</gene>
<sequence>MAIAAIKCAKCGVKLGAVGNLWIKIGGNHLALVSDTVNAPDLEISRSGPIRVGESGTVVGGCKLQNVACSSCSAQLGTQCLESTPSHLLNVHYIFLSKSITIKSTVDGRRRVEPKIRQSLSWKVSTTTVVAAERSSSPTGDQSPNPTSHQKPQPQPSVEFVADEQQDFELDSEVASAFRSVLSYVQREITQLHAELRAVRSAADAQQHKLKEELEDAKRAAKEAIDTSKGLESEISVLKGDVGQLKTGLDRRVLPASTNSFVGRASLKRSSLLRDADDESAINPPKRVAMTPDVTSTGGSQESSPTASAIKRNGFLSRPARRSSGIFGEKSPRNEEPTRAKEPAGTTEPAGTRDI</sequence>
<proteinExistence type="predicted"/>
<feature type="region of interest" description="Disordered" evidence="2">
    <location>
        <begin position="275"/>
        <end position="355"/>
    </location>
</feature>
<dbReference type="OrthoDB" id="5396360at2759"/>
<evidence type="ECO:0000313" key="3">
    <source>
        <dbReference type="EMBL" id="KAH7133635.1"/>
    </source>
</evidence>
<evidence type="ECO:0000313" key="4">
    <source>
        <dbReference type="Proteomes" id="UP000738349"/>
    </source>
</evidence>
<accession>A0A9P9E867</accession>